<protein>
    <recommendedName>
        <fullName evidence="5">DUF4034 domain-containing protein</fullName>
    </recommendedName>
</protein>
<gene>
    <name evidence="3" type="ORF">CPY51_11590</name>
</gene>
<comment type="caution">
    <text evidence="3">The sequence shown here is derived from an EMBL/GenBank/DDBJ whole genome shotgun (WGS) entry which is preliminary data.</text>
</comment>
<dbReference type="SUPFAM" id="SSF48452">
    <property type="entry name" value="TPR-like"/>
    <property type="match status" value="1"/>
</dbReference>
<proteinExistence type="predicted"/>
<evidence type="ECO:0000256" key="2">
    <source>
        <dbReference type="ARBA" id="ARBA00022803"/>
    </source>
</evidence>
<dbReference type="InterPro" id="IPR011990">
    <property type="entry name" value="TPR-like_helical_dom_sf"/>
</dbReference>
<keyword evidence="1" id="KW-0677">Repeat</keyword>
<dbReference type="EMBL" id="PCDP01000034">
    <property type="protein sequence ID" value="PZM14404.1"/>
    <property type="molecule type" value="Genomic_DNA"/>
</dbReference>
<dbReference type="PANTHER" id="PTHR11242">
    <property type="entry name" value="ARYL HYDROCARBON RECEPTOR INTERACTING PROTEIN RELATED"/>
    <property type="match status" value="1"/>
</dbReference>
<accession>A0A2W4DBS3</accession>
<evidence type="ECO:0000313" key="4">
    <source>
        <dbReference type="Proteomes" id="UP000248925"/>
    </source>
</evidence>
<evidence type="ECO:0000313" key="3">
    <source>
        <dbReference type="EMBL" id="PZM14404.1"/>
    </source>
</evidence>
<sequence>MLAASHSEVWSVYPFTDFAIAISDLTDPDFESRLTAWVEQDRSKPLPSLIRAQYYYDMAWFRRGHAYSRNVGQDAMKDFGRDLAKAYDDINRVLSIDHSNAYALYLRVLILRGYGVTPAMEDALQEAAAAYPDFIQPSDIVLSTLQPKWGGSIEAMYAFVDAMTKKASADSPLKLLDLDLYRYLLQVAYDECSEDSKTTDALAVCVQKNMKQIVTADLEGRAVRSLDLFGLKNDYQTNVAVEYILSEITDVPGADVYTGPILLAAANGYSSDTRLQEDPTAGHNFLIDKLVGRSWLQKGSPENALTKYKEALQHLNSATFPSEGQKYSAVANIQETLVRIYSAQKQYDDMIASAKAALDAGGNDFNRVQLCFAYYQLKKYDAAIAECTRAIPDPSSSVSARYWRAQSNRELHKDDEAIKDFTVVADSQDSRRAGSVIEMSIIYDNRNDIKGSLDVLNKYPYLYDVNLTAKSDVAIGYNNRCYAYMELGELKKALDDCRASLANGSIPDAYKKQQELTKRLESPK</sequence>
<dbReference type="Gene3D" id="1.25.40.10">
    <property type="entry name" value="Tetratricopeptide repeat domain"/>
    <property type="match status" value="2"/>
</dbReference>
<dbReference type="AlphaFoldDB" id="A0A2W4DBS3"/>
<dbReference type="Proteomes" id="UP000248925">
    <property type="component" value="Unassembled WGS sequence"/>
</dbReference>
<evidence type="ECO:0000256" key="1">
    <source>
        <dbReference type="ARBA" id="ARBA00022737"/>
    </source>
</evidence>
<reference evidence="3 4" key="1">
    <citation type="journal article" date="2018" name="Sci. Rep.">
        <title>Rhizobium tumorigenes sp. nov., a novel plant tumorigenic bacterium isolated from cane gall tumors on thornless blackberry.</title>
        <authorList>
            <person name="Kuzmanovi N."/>
            <person name="Smalla K."/>
            <person name="Gronow S."/>
            <person name="PuBawska J."/>
        </authorList>
    </citation>
    <scope>NUCLEOTIDE SEQUENCE [LARGE SCALE GENOMIC DNA]</scope>
    <source>
        <strain evidence="3 4">CCBAU 85046</strain>
    </source>
</reference>
<name>A0A2W4DBS3_9HYPH</name>
<keyword evidence="2" id="KW-0802">TPR repeat</keyword>
<keyword evidence="4" id="KW-1185">Reference proteome</keyword>
<dbReference type="InterPro" id="IPR039663">
    <property type="entry name" value="AIP/AIPL1/TTC9"/>
</dbReference>
<dbReference type="PANTHER" id="PTHR11242:SF0">
    <property type="entry name" value="TPR_REGION DOMAIN-CONTAINING PROTEIN"/>
    <property type="match status" value="1"/>
</dbReference>
<organism evidence="3 4">
    <name type="scientific">Rhizobium tubonense</name>
    <dbReference type="NCBI Taxonomy" id="484088"/>
    <lineage>
        <taxon>Bacteria</taxon>
        <taxon>Pseudomonadati</taxon>
        <taxon>Pseudomonadota</taxon>
        <taxon>Alphaproteobacteria</taxon>
        <taxon>Hyphomicrobiales</taxon>
        <taxon>Rhizobiaceae</taxon>
        <taxon>Rhizobium/Agrobacterium group</taxon>
        <taxon>Rhizobium</taxon>
    </lineage>
</organism>
<evidence type="ECO:0008006" key="5">
    <source>
        <dbReference type="Google" id="ProtNLM"/>
    </source>
</evidence>